<proteinExistence type="predicted"/>
<keyword evidence="1" id="KW-0677">Repeat</keyword>
<feature type="signal peptide" evidence="4">
    <location>
        <begin position="1"/>
        <end position="23"/>
    </location>
</feature>
<dbReference type="InterPro" id="IPR011990">
    <property type="entry name" value="TPR-like_helical_dom_sf"/>
</dbReference>
<reference evidence="5 6" key="1">
    <citation type="journal article" date="2016" name="Int. J. Syst. Evol. Microbiol.">
        <title>Pseudaminobacter manganicus sp. nov., isolated from sludge of a manganese mine.</title>
        <authorList>
            <person name="Li J."/>
            <person name="Huang J."/>
            <person name="Liao S."/>
            <person name="Wang G."/>
        </authorList>
    </citation>
    <scope>NUCLEOTIDE SEQUENCE [LARGE SCALE GENOMIC DNA]</scope>
    <source>
        <strain evidence="5 6">JH-7</strain>
    </source>
</reference>
<evidence type="ECO:0000313" key="6">
    <source>
        <dbReference type="Proteomes" id="UP000191905"/>
    </source>
</evidence>
<dbReference type="InterPro" id="IPR019734">
    <property type="entry name" value="TPR_rpt"/>
</dbReference>
<feature type="chain" id="PRO_5012167074" evidence="4">
    <location>
        <begin position="24"/>
        <end position="192"/>
    </location>
</feature>
<comment type="caution">
    <text evidence="5">The sequence shown here is derived from an EMBL/GenBank/DDBJ whole genome shotgun (WGS) entry which is preliminary data.</text>
</comment>
<dbReference type="Pfam" id="PF07719">
    <property type="entry name" value="TPR_2"/>
    <property type="match status" value="1"/>
</dbReference>
<keyword evidence="4" id="KW-0732">Signal</keyword>
<keyword evidence="2 3" id="KW-0802">TPR repeat</keyword>
<dbReference type="SMART" id="SM00028">
    <property type="entry name" value="TPR"/>
    <property type="match status" value="2"/>
</dbReference>
<dbReference type="RefSeq" id="WP_080919027.1">
    <property type="nucleotide sequence ID" value="NZ_MDET01000009.1"/>
</dbReference>
<dbReference type="Gene3D" id="1.25.40.10">
    <property type="entry name" value="Tetratricopeptide repeat domain"/>
    <property type="match status" value="1"/>
</dbReference>
<dbReference type="PROSITE" id="PS50005">
    <property type="entry name" value="TPR"/>
    <property type="match status" value="1"/>
</dbReference>
<evidence type="ECO:0000313" key="5">
    <source>
        <dbReference type="EMBL" id="OQM76277.1"/>
    </source>
</evidence>
<evidence type="ECO:0000256" key="3">
    <source>
        <dbReference type="PROSITE-ProRule" id="PRU00339"/>
    </source>
</evidence>
<dbReference type="EMBL" id="MDET01000009">
    <property type="protein sequence ID" value="OQM76277.1"/>
    <property type="molecule type" value="Genomic_DNA"/>
</dbReference>
<dbReference type="Proteomes" id="UP000191905">
    <property type="component" value="Unassembled WGS sequence"/>
</dbReference>
<evidence type="ECO:0000256" key="2">
    <source>
        <dbReference type="ARBA" id="ARBA00022803"/>
    </source>
</evidence>
<dbReference type="SUPFAM" id="SSF48452">
    <property type="entry name" value="TPR-like"/>
    <property type="match status" value="1"/>
</dbReference>
<dbReference type="STRING" id="1873176.BFN67_15425"/>
<sequence length="192" mass="21242">MRITLSLCAALFLSGAIPVPVLAAAPVQTTQAKTARLDALFVALKRERNERAAERIAAQIGQTFQQSGSATTDLLMQWSQKAIDERKFDVALDFLDEIVTLQPSFAEGWNRRATVHFLMKDYAKSLADIDEVLKLEPRHFGALSGLAQIMTETDHKKDALAAWERVLDIYPMLRSAQDQVATLSDELAGEAI</sequence>
<dbReference type="AlphaFoldDB" id="A0A1V8RSX5"/>
<protein>
    <submittedName>
        <fullName evidence="5">Uncharacterized protein</fullName>
    </submittedName>
</protein>
<keyword evidence="6" id="KW-1185">Reference proteome</keyword>
<name>A0A1V8RSX5_9HYPH</name>
<organism evidence="5 6">
    <name type="scientific">Manganibacter manganicus</name>
    <dbReference type="NCBI Taxonomy" id="1873176"/>
    <lineage>
        <taxon>Bacteria</taxon>
        <taxon>Pseudomonadati</taxon>
        <taxon>Pseudomonadota</taxon>
        <taxon>Alphaproteobacteria</taxon>
        <taxon>Hyphomicrobiales</taxon>
        <taxon>Phyllobacteriaceae</taxon>
        <taxon>Manganibacter</taxon>
    </lineage>
</organism>
<dbReference type="OrthoDB" id="9815010at2"/>
<evidence type="ECO:0000256" key="4">
    <source>
        <dbReference type="SAM" id="SignalP"/>
    </source>
</evidence>
<feature type="repeat" description="TPR" evidence="3">
    <location>
        <begin position="106"/>
        <end position="139"/>
    </location>
</feature>
<gene>
    <name evidence="5" type="ORF">BFN67_15425</name>
</gene>
<dbReference type="InterPro" id="IPR013105">
    <property type="entry name" value="TPR_2"/>
</dbReference>
<evidence type="ECO:0000256" key="1">
    <source>
        <dbReference type="ARBA" id="ARBA00022737"/>
    </source>
</evidence>
<accession>A0A1V8RSX5</accession>